<dbReference type="InterPro" id="IPR054613">
    <property type="entry name" value="Peptidase_S78_dom"/>
</dbReference>
<keyword evidence="6" id="KW-1185">Reference proteome</keyword>
<evidence type="ECO:0000259" key="4">
    <source>
        <dbReference type="Pfam" id="PF04586"/>
    </source>
</evidence>
<dbReference type="GO" id="GO:0008233">
    <property type="term" value="F:peptidase activity"/>
    <property type="evidence" value="ECO:0007669"/>
    <property type="project" value="UniProtKB-KW"/>
</dbReference>
<dbReference type="Proteomes" id="UP001185927">
    <property type="component" value="Unassembled WGS sequence"/>
</dbReference>
<name>A0ABU4C3N3_RHOGO</name>
<dbReference type="RefSeq" id="WP_317545560.1">
    <property type="nucleotide sequence ID" value="NZ_JAWLKB010000031.1"/>
</dbReference>
<evidence type="ECO:0000256" key="2">
    <source>
        <dbReference type="ARBA" id="ARBA00022670"/>
    </source>
</evidence>
<dbReference type="Pfam" id="PF04586">
    <property type="entry name" value="Peptidase_S78"/>
    <property type="match status" value="1"/>
</dbReference>
<dbReference type="NCBIfam" id="TIGR01543">
    <property type="entry name" value="proheadase_HK97"/>
    <property type="match status" value="1"/>
</dbReference>
<evidence type="ECO:0000256" key="1">
    <source>
        <dbReference type="ARBA" id="ARBA00022612"/>
    </source>
</evidence>
<protein>
    <submittedName>
        <fullName evidence="5">HK97 family phage prohead protease</fullName>
    </submittedName>
</protein>
<keyword evidence="2 5" id="KW-0645">Protease</keyword>
<dbReference type="InterPro" id="IPR006433">
    <property type="entry name" value="Prohead_protease"/>
</dbReference>
<evidence type="ECO:0000313" key="5">
    <source>
        <dbReference type="EMBL" id="MDV6271097.1"/>
    </source>
</evidence>
<keyword evidence="3" id="KW-0378">Hydrolase</keyword>
<reference evidence="5 6" key="1">
    <citation type="submission" date="2023-10" db="EMBL/GenBank/DDBJ databases">
        <title>Development of a sustainable strategy for remediation of hydrocarbon-contaminated territories based on the waste exchange concept.</title>
        <authorList>
            <person name="Krivoruchko A."/>
        </authorList>
    </citation>
    <scope>NUCLEOTIDE SEQUENCE [LARGE SCALE GENOMIC DNA]</scope>
    <source>
        <strain evidence="5 6">IEGM 1203</strain>
    </source>
</reference>
<dbReference type="GO" id="GO:0006508">
    <property type="term" value="P:proteolysis"/>
    <property type="evidence" value="ECO:0007669"/>
    <property type="project" value="UniProtKB-KW"/>
</dbReference>
<sequence>MRTKSTAAQIKAEPDESGGDTGRFTAYASVFGNIDSYGEIVMPGAFKADLERWAEKGDPIPLLFGHNMGDPDFNIGHLLSAEEDDIGLKVEAQIDLDSPKGPYTYKLLKERRISQMSFAFDVLDGARSQRPKADGDGEDEVYELKTLKLHEVSVVPLGANQETDILMVKAGRALSSKNESSLRSAHEAIGQVLATLPPAESSEKSPAVNRRNLAAADALSAELSLI</sequence>
<proteinExistence type="predicted"/>
<keyword evidence="1" id="KW-1188">Viral release from host cell</keyword>
<evidence type="ECO:0000256" key="3">
    <source>
        <dbReference type="ARBA" id="ARBA00022801"/>
    </source>
</evidence>
<organism evidence="5 6">
    <name type="scientific">Rhodococcus globerulus</name>
    <dbReference type="NCBI Taxonomy" id="33008"/>
    <lineage>
        <taxon>Bacteria</taxon>
        <taxon>Bacillati</taxon>
        <taxon>Actinomycetota</taxon>
        <taxon>Actinomycetes</taxon>
        <taxon>Mycobacteriales</taxon>
        <taxon>Nocardiaceae</taxon>
        <taxon>Rhodococcus</taxon>
    </lineage>
</organism>
<gene>
    <name evidence="5" type="ORF">R3Q16_31200</name>
</gene>
<accession>A0ABU4C3N3</accession>
<comment type="caution">
    <text evidence="5">The sequence shown here is derived from an EMBL/GenBank/DDBJ whole genome shotgun (WGS) entry which is preliminary data.</text>
</comment>
<evidence type="ECO:0000313" key="6">
    <source>
        <dbReference type="Proteomes" id="UP001185927"/>
    </source>
</evidence>
<feature type="domain" description="Prohead serine protease" evidence="4">
    <location>
        <begin position="16"/>
        <end position="168"/>
    </location>
</feature>
<dbReference type="EMBL" id="JAWLKB010000031">
    <property type="protein sequence ID" value="MDV6271097.1"/>
    <property type="molecule type" value="Genomic_DNA"/>
</dbReference>